<evidence type="ECO:0000313" key="3">
    <source>
        <dbReference type="Proteomes" id="UP000620124"/>
    </source>
</evidence>
<reference evidence="2" key="1">
    <citation type="submission" date="2020-05" db="EMBL/GenBank/DDBJ databases">
        <title>Mycena genomes resolve the evolution of fungal bioluminescence.</title>
        <authorList>
            <person name="Tsai I.J."/>
        </authorList>
    </citation>
    <scope>NUCLEOTIDE SEQUENCE</scope>
    <source>
        <strain evidence="2">CCC161011</strain>
    </source>
</reference>
<name>A0A8H6XZH3_9AGAR</name>
<dbReference type="Proteomes" id="UP000620124">
    <property type="component" value="Unassembled WGS sequence"/>
</dbReference>
<evidence type="ECO:0000259" key="1">
    <source>
        <dbReference type="PROSITE" id="PS50404"/>
    </source>
</evidence>
<dbReference type="OrthoDB" id="249703at2759"/>
<dbReference type="AlphaFoldDB" id="A0A8H6XZH3"/>
<evidence type="ECO:0000313" key="2">
    <source>
        <dbReference type="EMBL" id="KAF7349055.1"/>
    </source>
</evidence>
<dbReference type="InterPro" id="IPR036249">
    <property type="entry name" value="Thioredoxin-like_sf"/>
</dbReference>
<dbReference type="PROSITE" id="PS50404">
    <property type="entry name" value="GST_NTER"/>
    <property type="match status" value="1"/>
</dbReference>
<comment type="caution">
    <text evidence="2">The sequence shown here is derived from an EMBL/GenBank/DDBJ whole genome shotgun (WGS) entry which is preliminary data.</text>
</comment>
<dbReference type="Gene3D" id="3.40.30.10">
    <property type="entry name" value="Glutaredoxin"/>
    <property type="match status" value="1"/>
</dbReference>
<accession>A0A8H6XZH3</accession>
<proteinExistence type="predicted"/>
<sequence length="180" mass="20391">MIWGFLFNKMLKSLPPDNSIDTIRTSIFGPTLTMDLINNFQGTIITMKMPALRQVEIEVHTTYSPFFAGSDTTALAKIIRRDLARIHERGWLSTLAQAHCIFLLFKRHPMAILKIYGRKIATCTRHVATVLHELKVPFKLIEVDFLNGEHKTAEYLKKQPFGPIPYTACTTATPSTQTDA</sequence>
<dbReference type="InterPro" id="IPR004045">
    <property type="entry name" value="Glutathione_S-Trfase_N"/>
</dbReference>
<dbReference type="SUPFAM" id="SSF52833">
    <property type="entry name" value="Thioredoxin-like"/>
    <property type="match status" value="1"/>
</dbReference>
<feature type="domain" description="GST N-terminal" evidence="1">
    <location>
        <begin position="111"/>
        <end position="180"/>
    </location>
</feature>
<organism evidence="2 3">
    <name type="scientific">Mycena venus</name>
    <dbReference type="NCBI Taxonomy" id="2733690"/>
    <lineage>
        <taxon>Eukaryota</taxon>
        <taxon>Fungi</taxon>
        <taxon>Dikarya</taxon>
        <taxon>Basidiomycota</taxon>
        <taxon>Agaricomycotina</taxon>
        <taxon>Agaricomycetes</taxon>
        <taxon>Agaricomycetidae</taxon>
        <taxon>Agaricales</taxon>
        <taxon>Marasmiineae</taxon>
        <taxon>Mycenaceae</taxon>
        <taxon>Mycena</taxon>
    </lineage>
</organism>
<keyword evidence="3" id="KW-1185">Reference proteome</keyword>
<dbReference type="EMBL" id="JACAZI010000011">
    <property type="protein sequence ID" value="KAF7349055.1"/>
    <property type="molecule type" value="Genomic_DNA"/>
</dbReference>
<protein>
    <recommendedName>
        <fullName evidence="1">GST N-terminal domain-containing protein</fullName>
    </recommendedName>
</protein>
<gene>
    <name evidence="2" type="ORF">MVEN_01427200</name>
</gene>